<evidence type="ECO:0000259" key="1">
    <source>
        <dbReference type="PROSITE" id="PS50075"/>
    </source>
</evidence>
<dbReference type="PROSITE" id="PS50075">
    <property type="entry name" value="CARRIER"/>
    <property type="match status" value="1"/>
</dbReference>
<organism evidence="2 3">
    <name type="scientific">Sphingobium yanoikuyae</name>
    <name type="common">Sphingomonas yanoikuyae</name>
    <dbReference type="NCBI Taxonomy" id="13690"/>
    <lineage>
        <taxon>Bacteria</taxon>
        <taxon>Pseudomonadati</taxon>
        <taxon>Pseudomonadota</taxon>
        <taxon>Alphaproteobacteria</taxon>
        <taxon>Sphingomonadales</taxon>
        <taxon>Sphingomonadaceae</taxon>
        <taxon>Sphingobium</taxon>
    </lineage>
</organism>
<feature type="domain" description="Carrier" evidence="1">
    <location>
        <begin position="13"/>
        <end position="94"/>
    </location>
</feature>
<protein>
    <submittedName>
        <fullName evidence="2">Acyl carrier protein</fullName>
    </submittedName>
</protein>
<dbReference type="RefSeq" id="WP_159366518.1">
    <property type="nucleotide sequence ID" value="NZ_CP047218.1"/>
</dbReference>
<dbReference type="SUPFAM" id="SSF47336">
    <property type="entry name" value="ACP-like"/>
    <property type="match status" value="1"/>
</dbReference>
<dbReference type="Proteomes" id="UP000464086">
    <property type="component" value="Chromosome"/>
</dbReference>
<dbReference type="AlphaFoldDB" id="A0A6P1GGF4"/>
<name>A0A6P1GGF4_SPHYA</name>
<evidence type="ECO:0000313" key="2">
    <source>
        <dbReference type="EMBL" id="QHD67577.1"/>
    </source>
</evidence>
<dbReference type="InterPro" id="IPR009081">
    <property type="entry name" value="PP-bd_ACP"/>
</dbReference>
<evidence type="ECO:0000313" key="3">
    <source>
        <dbReference type="Proteomes" id="UP000464086"/>
    </source>
</evidence>
<reference evidence="2 3" key="1">
    <citation type="submission" date="2019-12" db="EMBL/GenBank/DDBJ databases">
        <title>Functional and genomic insights into the Sphingobium yanoikuyae YC-JY1, a bacterium efficiently degrading bisphenol A.</title>
        <authorList>
            <person name="Jia Y."/>
            <person name="Li X."/>
            <person name="Wang J."/>
            <person name="Eltoukhy A."/>
            <person name="Lamraoui I."/>
            <person name="Yan Y."/>
        </authorList>
    </citation>
    <scope>NUCLEOTIDE SEQUENCE [LARGE SCALE GENOMIC DNA]</scope>
    <source>
        <strain evidence="2 3">YC-JY1</strain>
    </source>
</reference>
<proteinExistence type="predicted"/>
<dbReference type="EMBL" id="CP047218">
    <property type="protein sequence ID" value="QHD67577.1"/>
    <property type="molecule type" value="Genomic_DNA"/>
</dbReference>
<gene>
    <name evidence="2" type="ORF">GS397_11305</name>
</gene>
<sequence length="95" mass="10550">MRAQSTQPVDRTDDIETLVRALLRDVLSLSQERADAFEAETPLFGALPELDSMAVAGLLTEMEDRFDILIEDEDIDGDTFETFGTLVAFLRAKLG</sequence>
<dbReference type="Gene3D" id="1.10.1200.10">
    <property type="entry name" value="ACP-like"/>
    <property type="match status" value="1"/>
</dbReference>
<dbReference type="Pfam" id="PF00550">
    <property type="entry name" value="PP-binding"/>
    <property type="match status" value="1"/>
</dbReference>
<dbReference type="InterPro" id="IPR036736">
    <property type="entry name" value="ACP-like_sf"/>
</dbReference>
<accession>A0A6P1GGF4</accession>